<proteinExistence type="predicted"/>
<accession>A0AAD9MI46</accession>
<evidence type="ECO:0000256" key="3">
    <source>
        <dbReference type="SAM" id="MobiDB-lite"/>
    </source>
</evidence>
<evidence type="ECO:0008006" key="6">
    <source>
        <dbReference type="Google" id="ProtNLM"/>
    </source>
</evidence>
<dbReference type="InterPro" id="IPR015915">
    <property type="entry name" value="Kelch-typ_b-propeller"/>
</dbReference>
<feature type="region of interest" description="Disordered" evidence="3">
    <location>
        <begin position="255"/>
        <end position="284"/>
    </location>
</feature>
<organism evidence="4 5">
    <name type="scientific">Prototheca wickerhamii</name>
    <dbReference type="NCBI Taxonomy" id="3111"/>
    <lineage>
        <taxon>Eukaryota</taxon>
        <taxon>Viridiplantae</taxon>
        <taxon>Chlorophyta</taxon>
        <taxon>core chlorophytes</taxon>
        <taxon>Trebouxiophyceae</taxon>
        <taxon>Chlorellales</taxon>
        <taxon>Chlorellaceae</taxon>
        <taxon>Prototheca</taxon>
    </lineage>
</organism>
<name>A0AAD9MI46_PROWI</name>
<feature type="region of interest" description="Disordered" evidence="3">
    <location>
        <begin position="350"/>
        <end position="374"/>
    </location>
</feature>
<dbReference type="Proteomes" id="UP001255856">
    <property type="component" value="Unassembled WGS sequence"/>
</dbReference>
<dbReference type="PANTHER" id="PTHR46093:SF18">
    <property type="entry name" value="FIBRONECTIN TYPE-III DOMAIN-CONTAINING PROTEIN"/>
    <property type="match status" value="1"/>
</dbReference>
<protein>
    <recommendedName>
        <fullName evidence="6">Galactose oxidase</fullName>
    </recommendedName>
</protein>
<keyword evidence="2" id="KW-0677">Repeat</keyword>
<keyword evidence="1" id="KW-0880">Kelch repeat</keyword>
<gene>
    <name evidence="4" type="ORF">QBZ16_004655</name>
</gene>
<dbReference type="AlphaFoldDB" id="A0AAD9MI46"/>
<keyword evidence="5" id="KW-1185">Reference proteome</keyword>
<reference evidence="4" key="1">
    <citation type="submission" date="2021-01" db="EMBL/GenBank/DDBJ databases">
        <authorList>
            <person name="Eckstrom K.M.E."/>
        </authorList>
    </citation>
    <scope>NUCLEOTIDE SEQUENCE</scope>
    <source>
        <strain evidence="4">UVCC 0001</strain>
    </source>
</reference>
<dbReference type="EMBL" id="JASFZW010000006">
    <property type="protein sequence ID" value="KAK2077807.1"/>
    <property type="molecule type" value="Genomic_DNA"/>
</dbReference>
<dbReference type="SUPFAM" id="SSF117281">
    <property type="entry name" value="Kelch motif"/>
    <property type="match status" value="1"/>
</dbReference>
<evidence type="ECO:0000256" key="2">
    <source>
        <dbReference type="ARBA" id="ARBA00022737"/>
    </source>
</evidence>
<dbReference type="Pfam" id="PF24681">
    <property type="entry name" value="Kelch_KLHDC2_KLHL20_DRC7"/>
    <property type="match status" value="2"/>
</dbReference>
<feature type="compositionally biased region" description="Pro residues" evidence="3">
    <location>
        <begin position="360"/>
        <end position="374"/>
    </location>
</feature>
<sequence length="539" mass="57923">MKTGTASSHEDSLRAVWLAAESNFSGPAPEARCGHACVSIKNESTWGDEFIIIHGGINRDREALGTLSVLSLEQGSWITPGAPGAEAAQPPPRAFHAAAALGERLYVFGGHRFLKDAARLHTYGDMWALDTRTRTASRRARPCARDRAALVPAPDGASLLLYGGADASNRRLDDLWLFDSEHETWTEISSVGPRPRPRCSATLCALPNRLLLFGGDTYGVSAELWSLNVPGITTSEKTYDAPRLATWTALSLDGAAPAPRRARTRPPPPRARASSSLAAGPNVSVLDRREQKLEWRQAQPESGALAVPAAREKHSLTAVSDGRLFLFGGTDGRTTLGDAWWLQVEEWETGPRRRASEPSPEAPAAPAPPAAPPSEPYAGLAAAGLAYLPAVPFGLTSAFTSLRDRLGLPSNPSAPDLLPVGVLASEFDPDLLALGRRELGLVEEREADRGRAAQAARAFLATCTPQELRLGDVQALVSDYRRLARAGFLEALRASAGREAVEPLPGRFMHLQAQDLRMREVGLLLEEYRVLLASQFGTA</sequence>
<comment type="caution">
    <text evidence="4">The sequence shown here is derived from an EMBL/GenBank/DDBJ whole genome shotgun (WGS) entry which is preliminary data.</text>
</comment>
<dbReference type="Gene3D" id="2.120.10.80">
    <property type="entry name" value="Kelch-type beta propeller"/>
    <property type="match status" value="2"/>
</dbReference>
<evidence type="ECO:0000313" key="5">
    <source>
        <dbReference type="Proteomes" id="UP001255856"/>
    </source>
</evidence>
<dbReference type="PANTHER" id="PTHR46093">
    <property type="entry name" value="ACYL-COA-BINDING DOMAIN-CONTAINING PROTEIN 5"/>
    <property type="match status" value="1"/>
</dbReference>
<evidence type="ECO:0000256" key="1">
    <source>
        <dbReference type="ARBA" id="ARBA00022441"/>
    </source>
</evidence>
<evidence type="ECO:0000313" key="4">
    <source>
        <dbReference type="EMBL" id="KAK2077807.1"/>
    </source>
</evidence>